<dbReference type="Proteomes" id="UP000604473">
    <property type="component" value="Unassembled WGS sequence"/>
</dbReference>
<name>A0ABS1RYT6_RHOSU</name>
<protein>
    <submittedName>
        <fullName evidence="2">Peptidoglycan-binding protein</fullName>
    </submittedName>
</protein>
<dbReference type="SUPFAM" id="SSF47090">
    <property type="entry name" value="PGBD-like"/>
    <property type="match status" value="1"/>
</dbReference>
<proteinExistence type="predicted"/>
<dbReference type="InterPro" id="IPR036365">
    <property type="entry name" value="PGBD-like_sf"/>
</dbReference>
<dbReference type="InterPro" id="IPR002477">
    <property type="entry name" value="Peptidoglycan-bd-like"/>
</dbReference>
<keyword evidence="3" id="KW-1185">Reference proteome</keyword>
<dbReference type="RefSeq" id="WP_202250758.1">
    <property type="nucleotide sequence ID" value="NZ_JAESJJ010000058.1"/>
</dbReference>
<feature type="domain" description="Peptidoglycan binding-like" evidence="1">
    <location>
        <begin position="58"/>
        <end position="109"/>
    </location>
</feature>
<accession>A0ABS1RYT6</accession>
<evidence type="ECO:0000259" key="1">
    <source>
        <dbReference type="Pfam" id="PF01471"/>
    </source>
</evidence>
<dbReference type="EMBL" id="JAESJJ010000058">
    <property type="protein sequence ID" value="MBL3611249.1"/>
    <property type="molecule type" value="Genomic_DNA"/>
</dbReference>
<dbReference type="InterPro" id="IPR036366">
    <property type="entry name" value="PGBDSf"/>
</dbReference>
<dbReference type="Pfam" id="PF01471">
    <property type="entry name" value="PG_binding_1"/>
    <property type="match status" value="1"/>
</dbReference>
<evidence type="ECO:0000313" key="2">
    <source>
        <dbReference type="EMBL" id="MBL3611249.1"/>
    </source>
</evidence>
<dbReference type="Gene3D" id="1.10.101.10">
    <property type="entry name" value="PGBD-like superfamily/PGBD"/>
    <property type="match status" value="1"/>
</dbReference>
<gene>
    <name evidence="2" type="ORF">JMM60_21250</name>
</gene>
<reference evidence="2 3" key="1">
    <citation type="submission" date="2021-01" db="EMBL/GenBank/DDBJ databases">
        <title>Draft genomes of Rhodovulum sulfidophilum.</title>
        <authorList>
            <person name="Guzman M.S."/>
        </authorList>
    </citation>
    <scope>NUCLEOTIDE SEQUENCE [LARGE SCALE GENOMIC DNA]</scope>
    <source>
        <strain evidence="2 3">AB35</strain>
    </source>
</reference>
<evidence type="ECO:0000313" key="3">
    <source>
        <dbReference type="Proteomes" id="UP000604473"/>
    </source>
</evidence>
<organism evidence="2 3">
    <name type="scientific">Rhodovulum sulfidophilum</name>
    <name type="common">Rhodobacter sulfidophilus</name>
    <dbReference type="NCBI Taxonomy" id="35806"/>
    <lineage>
        <taxon>Bacteria</taxon>
        <taxon>Pseudomonadati</taxon>
        <taxon>Pseudomonadota</taxon>
        <taxon>Alphaproteobacteria</taxon>
        <taxon>Rhodobacterales</taxon>
        <taxon>Paracoccaceae</taxon>
        <taxon>Rhodovulum</taxon>
    </lineage>
</organism>
<sequence length="118" mass="12992">MGNTEYSSQEATFLEELNMYRSQMTRRTLFMALPILTSPVFAGSEAFDRDDGGRFSTNLIRAAQSSLEMKGYDPKGVDGILGPNTAAAIRAFQEEHDMPVTGTIDRRLLLMLGLIPAS</sequence>
<comment type="caution">
    <text evidence="2">The sequence shown here is derived from an EMBL/GenBank/DDBJ whole genome shotgun (WGS) entry which is preliminary data.</text>
</comment>